<comment type="caution">
    <text evidence="4">The sequence shown here is derived from an EMBL/GenBank/DDBJ whole genome shotgun (WGS) entry which is preliminary data.</text>
</comment>
<reference evidence="4 5" key="2">
    <citation type="submission" date="2018-06" db="EMBL/GenBank/DDBJ databases">
        <title>Metagenomic assembly of (sub)arctic Cyanobacteria and their associated microbiome from non-axenic cultures.</title>
        <authorList>
            <person name="Baurain D."/>
        </authorList>
    </citation>
    <scope>NUCLEOTIDE SEQUENCE [LARGE SCALE GENOMIC DNA]</scope>
    <source>
        <strain evidence="4">ULC041bin1</strain>
    </source>
</reference>
<dbReference type="InterPro" id="IPR019606">
    <property type="entry name" value="GerMN"/>
</dbReference>
<dbReference type="Pfam" id="PF10646">
    <property type="entry name" value="Germane"/>
    <property type="match status" value="1"/>
</dbReference>
<proteinExistence type="predicted"/>
<protein>
    <submittedName>
        <fullName evidence="4">Spore germination protein</fullName>
    </submittedName>
</protein>
<organism evidence="4 5">
    <name type="scientific">Shackletoniella antarctica</name>
    <dbReference type="NCBI Taxonomy" id="268115"/>
    <lineage>
        <taxon>Bacteria</taxon>
        <taxon>Bacillati</taxon>
        <taxon>Cyanobacteriota</taxon>
        <taxon>Cyanophyceae</taxon>
        <taxon>Oculatellales</taxon>
        <taxon>Oculatellaceae</taxon>
        <taxon>Shackletoniella</taxon>
    </lineage>
</organism>
<accession>A0A2W4WAT4</accession>
<evidence type="ECO:0000313" key="4">
    <source>
        <dbReference type="EMBL" id="PZO40337.1"/>
    </source>
</evidence>
<evidence type="ECO:0000256" key="2">
    <source>
        <dbReference type="SAM" id="Phobius"/>
    </source>
</evidence>
<evidence type="ECO:0000256" key="1">
    <source>
        <dbReference type="SAM" id="MobiDB-lite"/>
    </source>
</evidence>
<dbReference type="EMBL" id="QBMN01000075">
    <property type="protein sequence ID" value="PZO40337.1"/>
    <property type="molecule type" value="Genomic_DNA"/>
</dbReference>
<keyword evidence="2" id="KW-1133">Transmembrane helix</keyword>
<gene>
    <name evidence="4" type="ORF">DCF17_12005</name>
</gene>
<dbReference type="Proteomes" id="UP000249081">
    <property type="component" value="Unassembled WGS sequence"/>
</dbReference>
<keyword evidence="2" id="KW-0472">Membrane</keyword>
<name>A0A2W4WAT4_9CYAN</name>
<feature type="transmembrane region" description="Helical" evidence="2">
    <location>
        <begin position="12"/>
        <end position="34"/>
    </location>
</feature>
<keyword evidence="2" id="KW-0812">Transmembrane</keyword>
<dbReference type="AlphaFoldDB" id="A0A2W4WAT4"/>
<sequence length="228" mass="23804">MAYKDKLRQIPLGIVAGLATLVLASGGSVAWFTWRALNPTPPVAEFPSIDLETDPLLTVPDPTVPTQTAEQPVVQDPATQPAPVELTGQVYWLKDDGTSFELVAQSVSVAADASPSDRVAAVFGNLLSKPGDPSQEAFTTIPEQTQLLSASVEADGVHVDLSGDFETGGGSAAMIGRLGQVLYTATAFDPAAPVWLSVEGKPLTLLGGEGLEVSQPMTRSDFDAGFQP</sequence>
<dbReference type="SMART" id="SM00909">
    <property type="entry name" value="Germane"/>
    <property type="match status" value="1"/>
</dbReference>
<evidence type="ECO:0000259" key="3">
    <source>
        <dbReference type="SMART" id="SM00909"/>
    </source>
</evidence>
<evidence type="ECO:0000313" key="5">
    <source>
        <dbReference type="Proteomes" id="UP000249081"/>
    </source>
</evidence>
<reference evidence="5" key="1">
    <citation type="submission" date="2018-04" db="EMBL/GenBank/DDBJ databases">
        <authorList>
            <person name="Cornet L."/>
        </authorList>
    </citation>
    <scope>NUCLEOTIDE SEQUENCE [LARGE SCALE GENOMIC DNA]</scope>
</reference>
<feature type="region of interest" description="Disordered" evidence="1">
    <location>
        <begin position="61"/>
        <end position="80"/>
    </location>
</feature>
<feature type="domain" description="GerMN" evidence="3">
    <location>
        <begin position="119"/>
        <end position="207"/>
    </location>
</feature>